<dbReference type="Pfam" id="PF05920">
    <property type="entry name" value="Homeobox_KN"/>
    <property type="match status" value="1"/>
</dbReference>
<dbReference type="InterPro" id="IPR006563">
    <property type="entry name" value="POX_dom"/>
</dbReference>
<dbReference type="PROSITE" id="PS50071">
    <property type="entry name" value="HOMEOBOX_2"/>
    <property type="match status" value="1"/>
</dbReference>
<accession>A0A8J5RX72</accession>
<feature type="compositionally biased region" description="Polar residues" evidence="9">
    <location>
        <begin position="322"/>
        <end position="337"/>
    </location>
</feature>
<feature type="domain" description="Homeobox" evidence="11">
    <location>
        <begin position="485"/>
        <end position="523"/>
    </location>
</feature>
<evidence type="ECO:0000259" key="11">
    <source>
        <dbReference type="PROSITE" id="PS50071"/>
    </source>
</evidence>
<dbReference type="PANTHER" id="PTHR11850">
    <property type="entry name" value="HOMEOBOX PROTEIN TRANSCRIPTION FACTORS"/>
    <property type="match status" value="1"/>
</dbReference>
<evidence type="ECO:0000313" key="12">
    <source>
        <dbReference type="EMBL" id="KAG8058527.1"/>
    </source>
</evidence>
<evidence type="ECO:0000256" key="8">
    <source>
        <dbReference type="PROSITE-ProRule" id="PRU00108"/>
    </source>
</evidence>
<feature type="chain" id="PRO_5035258436" description="Homeobox domain-containing protein" evidence="10">
    <location>
        <begin position="22"/>
        <end position="558"/>
    </location>
</feature>
<dbReference type="InterPro" id="IPR050224">
    <property type="entry name" value="TALE_homeobox"/>
</dbReference>
<keyword evidence="6" id="KW-0804">Transcription</keyword>
<feature type="DNA-binding region" description="Homeobox" evidence="8">
    <location>
        <begin position="487"/>
        <end position="524"/>
    </location>
</feature>
<feature type="compositionally biased region" description="Low complexity" evidence="9">
    <location>
        <begin position="450"/>
        <end position="482"/>
    </location>
</feature>
<keyword evidence="3" id="KW-0805">Transcription regulation</keyword>
<evidence type="ECO:0000256" key="7">
    <source>
        <dbReference type="ARBA" id="ARBA00023242"/>
    </source>
</evidence>
<dbReference type="InterPro" id="IPR001356">
    <property type="entry name" value="HD"/>
</dbReference>
<keyword evidence="13" id="KW-1185">Reference proteome</keyword>
<evidence type="ECO:0000256" key="1">
    <source>
        <dbReference type="ARBA" id="ARBA00004123"/>
    </source>
</evidence>
<dbReference type="SMART" id="SM00389">
    <property type="entry name" value="HOX"/>
    <property type="match status" value="1"/>
</dbReference>
<dbReference type="InterPro" id="IPR008422">
    <property type="entry name" value="KN_HD"/>
</dbReference>
<comment type="similarity">
    <text evidence="2">Belongs to the TALE/BELL homeobox family.</text>
</comment>
<evidence type="ECO:0000256" key="6">
    <source>
        <dbReference type="ARBA" id="ARBA00023163"/>
    </source>
</evidence>
<keyword evidence="4 8" id="KW-0238">DNA-binding</keyword>
<keyword evidence="7 8" id="KW-0539">Nucleus</keyword>
<reference evidence="12" key="2">
    <citation type="submission" date="2021-02" db="EMBL/GenBank/DDBJ databases">
        <authorList>
            <person name="Kimball J.A."/>
            <person name="Haas M.W."/>
            <person name="Macchietto M."/>
            <person name="Kono T."/>
            <person name="Duquette J."/>
            <person name="Shao M."/>
        </authorList>
    </citation>
    <scope>NUCLEOTIDE SEQUENCE</scope>
    <source>
        <tissue evidence="12">Fresh leaf tissue</tissue>
    </source>
</reference>
<feature type="region of interest" description="Disordered" evidence="9">
    <location>
        <begin position="322"/>
        <end position="350"/>
    </location>
</feature>
<gene>
    <name evidence="12" type="ORF">GUJ93_ZPchr0002g26261</name>
</gene>
<comment type="subcellular location">
    <subcellularLocation>
        <location evidence="1 8">Nucleus</location>
    </subcellularLocation>
</comment>
<feature type="region of interest" description="Disordered" evidence="9">
    <location>
        <begin position="434"/>
        <end position="493"/>
    </location>
</feature>
<evidence type="ECO:0000256" key="4">
    <source>
        <dbReference type="ARBA" id="ARBA00023125"/>
    </source>
</evidence>
<protein>
    <recommendedName>
        <fullName evidence="11">Homeobox domain-containing protein</fullName>
    </recommendedName>
</protein>
<dbReference type="Pfam" id="PF07526">
    <property type="entry name" value="POX"/>
    <property type="match status" value="1"/>
</dbReference>
<dbReference type="GO" id="GO:0003677">
    <property type="term" value="F:DNA binding"/>
    <property type="evidence" value="ECO:0007669"/>
    <property type="project" value="UniProtKB-UniRule"/>
</dbReference>
<feature type="signal peptide" evidence="10">
    <location>
        <begin position="1"/>
        <end position="21"/>
    </location>
</feature>
<dbReference type="Proteomes" id="UP000729402">
    <property type="component" value="Unassembled WGS sequence"/>
</dbReference>
<dbReference type="OrthoDB" id="10056939at2759"/>
<dbReference type="GO" id="GO:0005634">
    <property type="term" value="C:nucleus"/>
    <property type="evidence" value="ECO:0007669"/>
    <property type="project" value="UniProtKB-SubCell"/>
</dbReference>
<organism evidence="12 13">
    <name type="scientific">Zizania palustris</name>
    <name type="common">Northern wild rice</name>
    <dbReference type="NCBI Taxonomy" id="103762"/>
    <lineage>
        <taxon>Eukaryota</taxon>
        <taxon>Viridiplantae</taxon>
        <taxon>Streptophyta</taxon>
        <taxon>Embryophyta</taxon>
        <taxon>Tracheophyta</taxon>
        <taxon>Spermatophyta</taxon>
        <taxon>Magnoliopsida</taxon>
        <taxon>Liliopsida</taxon>
        <taxon>Poales</taxon>
        <taxon>Poaceae</taxon>
        <taxon>BOP clade</taxon>
        <taxon>Oryzoideae</taxon>
        <taxon>Oryzeae</taxon>
        <taxon>Zizaniinae</taxon>
        <taxon>Zizania</taxon>
    </lineage>
</organism>
<dbReference type="AlphaFoldDB" id="A0A8J5RX72"/>
<name>A0A8J5RX72_ZIZPA</name>
<dbReference type="GO" id="GO:0006355">
    <property type="term" value="P:regulation of DNA-templated transcription"/>
    <property type="evidence" value="ECO:0007669"/>
    <property type="project" value="InterPro"/>
</dbReference>
<evidence type="ECO:0000256" key="5">
    <source>
        <dbReference type="ARBA" id="ARBA00023155"/>
    </source>
</evidence>
<dbReference type="CDD" id="cd00086">
    <property type="entry name" value="homeodomain"/>
    <property type="match status" value="1"/>
</dbReference>
<comment type="caution">
    <text evidence="12">The sequence shown here is derived from an EMBL/GenBank/DDBJ whole genome shotgun (WGS) entry which is preliminary data.</text>
</comment>
<evidence type="ECO:0000256" key="9">
    <source>
        <dbReference type="SAM" id="MobiDB-lite"/>
    </source>
</evidence>
<keyword evidence="10" id="KW-0732">Signal</keyword>
<evidence type="ECO:0000256" key="3">
    <source>
        <dbReference type="ARBA" id="ARBA00023015"/>
    </source>
</evidence>
<evidence type="ECO:0000256" key="2">
    <source>
        <dbReference type="ARBA" id="ARBA00006454"/>
    </source>
</evidence>
<keyword evidence="5 8" id="KW-0371">Homeobox</keyword>
<sequence>MPWHCTLALPLLARFDWFVQYLEISEVTMSSNPSFSQFRVDTMNGGYIMASGNGLVGADVPLFHPSSMTPADVGGFGFGDVAAGSAAAAMDIGAHFTANNLMLASLASQLFTSAPATHGHGDYLGARTPLDEEMGGGYDVAVCDSSGAVSLACLGESDAMAGWSPSSKKPSCSWSNAGGSRTAVVHGSYYLAGVPEAAGFLHSLDAGHSTATPSELSLTLCSKSSPDSMLNTGDQCSSAASRAGLMQLSRVVSELPLPYYPQARSRPANFAVVVARSRYAAVAQQVLNDAVGCVLGGVAEAAAGADSASGVDSCSRPSSCSAGAPSSTVSSNNQLMASSGEHPHGGDAGARWGEAQRLRAELLRILQLMDQKYNQCLDEIQSTTARFNSLMRTEHAGTSNGGTAICAPFAHRAVSAMYRCLRRRIAGEIMAATASPRGRPCRGESSLVTARGRGAGSRPSSRSTGRCSSSGAVSNSAGGRSAASRRSRYPKDGEKDMLAARSGLSRNQVSNWFINARVRLWKPMIEEMCEELKRSSGDVGNHQGLAMEHLSSQDVAIY</sequence>
<dbReference type="EMBL" id="JAAALK010000287">
    <property type="protein sequence ID" value="KAG8058527.1"/>
    <property type="molecule type" value="Genomic_DNA"/>
</dbReference>
<reference evidence="12" key="1">
    <citation type="journal article" date="2021" name="bioRxiv">
        <title>Whole Genome Assembly and Annotation of Northern Wild Rice, Zizania palustris L., Supports a Whole Genome Duplication in the Zizania Genus.</title>
        <authorList>
            <person name="Haas M."/>
            <person name="Kono T."/>
            <person name="Macchietto M."/>
            <person name="Millas R."/>
            <person name="McGilp L."/>
            <person name="Shao M."/>
            <person name="Duquette J."/>
            <person name="Hirsch C.N."/>
            <person name="Kimball J."/>
        </authorList>
    </citation>
    <scope>NUCLEOTIDE SEQUENCE</scope>
    <source>
        <tissue evidence="12">Fresh leaf tissue</tissue>
    </source>
</reference>
<evidence type="ECO:0000256" key="10">
    <source>
        <dbReference type="SAM" id="SignalP"/>
    </source>
</evidence>
<proteinExistence type="inferred from homology"/>
<evidence type="ECO:0000313" key="13">
    <source>
        <dbReference type="Proteomes" id="UP000729402"/>
    </source>
</evidence>
<dbReference type="SMART" id="SM00574">
    <property type="entry name" value="POX"/>
    <property type="match status" value="1"/>
</dbReference>